<organism evidence="1">
    <name type="scientific">Bacteriophage sp</name>
    <dbReference type="NCBI Taxonomy" id="38018"/>
    <lineage>
        <taxon>Viruses</taxon>
    </lineage>
</organism>
<dbReference type="EMBL" id="BK029947">
    <property type="protein sequence ID" value="DAD56940.1"/>
    <property type="molecule type" value="Genomic_DNA"/>
</dbReference>
<name>A0A8D9PH62_9VIRU</name>
<protein>
    <submittedName>
        <fullName evidence="1">Uncharacterized protein</fullName>
    </submittedName>
</protein>
<sequence length="34" mass="4014">MINYIYCVIILLIIEYISFTPDNINIVIGLFLCY</sequence>
<evidence type="ECO:0000313" key="1">
    <source>
        <dbReference type="EMBL" id="DAD56940.1"/>
    </source>
</evidence>
<proteinExistence type="predicted"/>
<reference evidence="1" key="1">
    <citation type="journal article" date="2021" name="Proc. Natl. Acad. Sci. U.S.A.">
        <title>A Catalog of Tens of Thousands of Viruses from Human Metagenomes Reveals Hidden Associations with Chronic Diseases.</title>
        <authorList>
            <person name="Tisza M.J."/>
            <person name="Buck C.B."/>
        </authorList>
    </citation>
    <scope>NUCLEOTIDE SEQUENCE</scope>
    <source>
        <strain evidence="1">CtPNe1</strain>
    </source>
</reference>
<accession>A0A8D9PH62</accession>